<feature type="compositionally biased region" description="Basic and acidic residues" evidence="1">
    <location>
        <begin position="110"/>
        <end position="119"/>
    </location>
</feature>
<gene>
    <name evidence="2" type="ORF">WHR41_02032</name>
</gene>
<dbReference type="GeneID" id="96003476"/>
<dbReference type="RefSeq" id="XP_069232140.1">
    <property type="nucleotide sequence ID" value="XM_069370638.1"/>
</dbReference>
<feature type="region of interest" description="Disordered" evidence="1">
    <location>
        <begin position="250"/>
        <end position="311"/>
    </location>
</feature>
<comment type="caution">
    <text evidence="2">The sequence shown here is derived from an EMBL/GenBank/DDBJ whole genome shotgun (WGS) entry which is preliminary data.</text>
</comment>
<reference evidence="2 3" key="1">
    <citation type="journal article" date="2020" name="Microbiol. Resour. Announc.">
        <title>Draft Genome Sequence of a Cladosporium Species Isolated from the Mesophotic Ascidian Didemnum maculosum.</title>
        <authorList>
            <person name="Gioti A."/>
            <person name="Siaperas R."/>
            <person name="Nikolaivits E."/>
            <person name="Le Goff G."/>
            <person name="Ouazzani J."/>
            <person name="Kotoulas G."/>
            <person name="Topakas E."/>
        </authorList>
    </citation>
    <scope>NUCLEOTIDE SEQUENCE [LARGE SCALE GENOMIC DNA]</scope>
    <source>
        <strain evidence="2 3">TM138-S3</strain>
    </source>
</reference>
<dbReference type="EMBL" id="JAAQHG020000005">
    <property type="protein sequence ID" value="KAL1589035.1"/>
    <property type="molecule type" value="Genomic_DNA"/>
</dbReference>
<protein>
    <recommendedName>
        <fullName evidence="4">M protein repeat protein</fullName>
    </recommendedName>
</protein>
<dbReference type="Proteomes" id="UP000803884">
    <property type="component" value="Unassembled WGS sequence"/>
</dbReference>
<feature type="compositionally biased region" description="Basic and acidic residues" evidence="1">
    <location>
        <begin position="352"/>
        <end position="383"/>
    </location>
</feature>
<dbReference type="Gene3D" id="1.10.287.1490">
    <property type="match status" value="1"/>
</dbReference>
<name>A0AB34KW33_9PEZI</name>
<feature type="region of interest" description="Disordered" evidence="1">
    <location>
        <begin position="463"/>
        <end position="495"/>
    </location>
</feature>
<feature type="compositionally biased region" description="Basic and acidic residues" evidence="1">
    <location>
        <begin position="276"/>
        <end position="287"/>
    </location>
</feature>
<evidence type="ECO:0000313" key="3">
    <source>
        <dbReference type="Proteomes" id="UP000803884"/>
    </source>
</evidence>
<feature type="compositionally biased region" description="Basic and acidic residues" evidence="1">
    <location>
        <begin position="40"/>
        <end position="50"/>
    </location>
</feature>
<evidence type="ECO:0000256" key="1">
    <source>
        <dbReference type="SAM" id="MobiDB-lite"/>
    </source>
</evidence>
<organism evidence="2 3">
    <name type="scientific">Cladosporium halotolerans</name>
    <dbReference type="NCBI Taxonomy" id="1052096"/>
    <lineage>
        <taxon>Eukaryota</taxon>
        <taxon>Fungi</taxon>
        <taxon>Dikarya</taxon>
        <taxon>Ascomycota</taxon>
        <taxon>Pezizomycotina</taxon>
        <taxon>Dothideomycetes</taxon>
        <taxon>Dothideomycetidae</taxon>
        <taxon>Cladosporiales</taxon>
        <taxon>Cladosporiaceae</taxon>
        <taxon>Cladosporium</taxon>
    </lineage>
</organism>
<proteinExistence type="predicted"/>
<feature type="compositionally biased region" description="Basic and acidic residues" evidence="1">
    <location>
        <begin position="1"/>
        <end position="32"/>
    </location>
</feature>
<keyword evidence="3" id="KW-1185">Reference proteome</keyword>
<feature type="compositionally biased region" description="Basic and acidic residues" evidence="1">
    <location>
        <begin position="133"/>
        <end position="194"/>
    </location>
</feature>
<feature type="compositionally biased region" description="Low complexity" evidence="1">
    <location>
        <begin position="120"/>
        <end position="129"/>
    </location>
</feature>
<evidence type="ECO:0008006" key="4">
    <source>
        <dbReference type="Google" id="ProtNLM"/>
    </source>
</evidence>
<feature type="compositionally biased region" description="Acidic residues" evidence="1">
    <location>
        <begin position="384"/>
        <end position="393"/>
    </location>
</feature>
<feature type="compositionally biased region" description="Basic and acidic residues" evidence="1">
    <location>
        <begin position="258"/>
        <end position="269"/>
    </location>
</feature>
<feature type="compositionally biased region" description="Acidic residues" evidence="1">
    <location>
        <begin position="52"/>
        <end position="62"/>
    </location>
</feature>
<accession>A0AB34KW33</accession>
<feature type="compositionally biased region" description="Basic and acidic residues" evidence="1">
    <location>
        <begin position="299"/>
        <end position="311"/>
    </location>
</feature>
<sequence>MADEDKDKAEKVAAAKKRYEQLKKQKAKENKKGGGKKKADKAAADAKTEEPVPAEEDADDAAAAEPTTTEGDENTEATSAPNADDEEKGGDATESAEASQEPSESQQSKQRSESFKKGDAAGSSSSPSAEVQELYRKQAARIEELEKENKDFKSSQEESAARLAKSEEELESLRESTSDVAELRSKAKESEKISTELASVQRQLSQAQQAAKGKERRQSGPSPEVAEQLATKTSTIESLELETSNLRNQVSSLTTTLTERETSVKDLEQRATSAEHQAEATKQELDSLKVSMSFGNEGSDDKSKDDPEALNKRITILESDLRTANTNLEAASERATSLEQKIEALTKLHRDASAAVQAKDKELGDVRAELKRRDRPSHVRDASDFDLQDEETETGQLQARIRSLEAENFDLKRGVWRDRRAEMQPGMDEHEAYEDVDLNAPTSPHMPRQSSTFQDVISSGISAFTGRPRESSRGVASPPAGQIGNRPRNQSLGLLSEDGFDEDAFRLAQEEDAKRRIERVKEVKRGLEQWKGWRLDLTDVRSGGVGAGRECGPVFEI</sequence>
<feature type="region of interest" description="Disordered" evidence="1">
    <location>
        <begin position="352"/>
        <end position="401"/>
    </location>
</feature>
<feature type="compositionally biased region" description="Low complexity" evidence="1">
    <location>
        <begin position="95"/>
        <end position="109"/>
    </location>
</feature>
<dbReference type="AlphaFoldDB" id="A0AB34KW33"/>
<feature type="region of interest" description="Disordered" evidence="1">
    <location>
        <begin position="1"/>
        <end position="233"/>
    </location>
</feature>
<feature type="compositionally biased region" description="Polar residues" evidence="1">
    <location>
        <begin position="196"/>
        <end position="209"/>
    </location>
</feature>
<evidence type="ECO:0000313" key="2">
    <source>
        <dbReference type="EMBL" id="KAL1589035.1"/>
    </source>
</evidence>